<accession>A0A9Q0KNL8</accession>
<proteinExistence type="predicted"/>
<dbReference type="Proteomes" id="UP001141806">
    <property type="component" value="Unassembled WGS sequence"/>
</dbReference>
<evidence type="ECO:0000313" key="2">
    <source>
        <dbReference type="EMBL" id="KAJ4973476.1"/>
    </source>
</evidence>
<dbReference type="EMBL" id="JAMYWD010000004">
    <property type="protein sequence ID" value="KAJ4973476.1"/>
    <property type="molecule type" value="Genomic_DNA"/>
</dbReference>
<sequence length="188" mass="22243">MDYSMMVSSPCLVSFSTQGNISMFFPMYDNKYTLKLEEELFGAWNCFSKDGWLLLFQGEGSMFFFNLFTKTRIELLDFQHDDGFDAFCFTSTPTSLDCIVFGICSDCYKVKIFITHVGDERWIVYHLKNKKRWSVFNCIKRSVSFNPVFYGGLFYCLDEQEKLGYFDPEVGRWTVSRTSWRLDVWKYD</sequence>
<reference evidence="2" key="1">
    <citation type="journal article" date="2023" name="Plant J.">
        <title>The genome of the king protea, Protea cynaroides.</title>
        <authorList>
            <person name="Chang J."/>
            <person name="Duong T.A."/>
            <person name="Schoeman C."/>
            <person name="Ma X."/>
            <person name="Roodt D."/>
            <person name="Barker N."/>
            <person name="Li Z."/>
            <person name="Van de Peer Y."/>
            <person name="Mizrachi E."/>
        </authorList>
    </citation>
    <scope>NUCLEOTIDE SEQUENCE</scope>
    <source>
        <tissue evidence="2">Young leaves</tissue>
    </source>
</reference>
<evidence type="ECO:0000313" key="3">
    <source>
        <dbReference type="Proteomes" id="UP001141806"/>
    </source>
</evidence>
<dbReference type="InterPro" id="IPR005174">
    <property type="entry name" value="KIB1-4_b-propeller"/>
</dbReference>
<dbReference type="AlphaFoldDB" id="A0A9Q0KNL8"/>
<name>A0A9Q0KNL8_9MAGN</name>
<dbReference type="Pfam" id="PF03478">
    <property type="entry name" value="Beta-prop_KIB1-4"/>
    <property type="match status" value="1"/>
</dbReference>
<comment type="caution">
    <text evidence="2">The sequence shown here is derived from an EMBL/GenBank/DDBJ whole genome shotgun (WGS) entry which is preliminary data.</text>
</comment>
<organism evidence="2 3">
    <name type="scientific">Protea cynaroides</name>
    <dbReference type="NCBI Taxonomy" id="273540"/>
    <lineage>
        <taxon>Eukaryota</taxon>
        <taxon>Viridiplantae</taxon>
        <taxon>Streptophyta</taxon>
        <taxon>Embryophyta</taxon>
        <taxon>Tracheophyta</taxon>
        <taxon>Spermatophyta</taxon>
        <taxon>Magnoliopsida</taxon>
        <taxon>Proteales</taxon>
        <taxon>Proteaceae</taxon>
        <taxon>Protea</taxon>
    </lineage>
</organism>
<dbReference type="PANTHER" id="PTHR33127">
    <property type="entry name" value="TRANSMEMBRANE PROTEIN"/>
    <property type="match status" value="1"/>
</dbReference>
<dbReference type="PANTHER" id="PTHR33127:SF5">
    <property type="entry name" value="TRANSMEMBRANE PROTEIN"/>
    <property type="match status" value="1"/>
</dbReference>
<feature type="domain" description="KIB1-4 beta-propeller" evidence="1">
    <location>
        <begin position="29"/>
        <end position="169"/>
    </location>
</feature>
<dbReference type="OrthoDB" id="1925727at2759"/>
<protein>
    <recommendedName>
        <fullName evidence="1">KIB1-4 beta-propeller domain-containing protein</fullName>
    </recommendedName>
</protein>
<evidence type="ECO:0000259" key="1">
    <source>
        <dbReference type="Pfam" id="PF03478"/>
    </source>
</evidence>
<gene>
    <name evidence="2" type="ORF">NE237_006650</name>
</gene>
<keyword evidence="3" id="KW-1185">Reference proteome</keyword>
<dbReference type="SUPFAM" id="SSF69322">
    <property type="entry name" value="Tricorn protease domain 2"/>
    <property type="match status" value="1"/>
</dbReference>